<name>A0A657LMN5_9HYPH</name>
<evidence type="ECO:0000313" key="3">
    <source>
        <dbReference type="Proteomes" id="UP000182661"/>
    </source>
</evidence>
<feature type="domain" description="Glycosyl transferase family 28 C-terminal" evidence="1">
    <location>
        <begin position="246"/>
        <end position="357"/>
    </location>
</feature>
<reference evidence="2 3" key="1">
    <citation type="submission" date="2016-02" db="EMBL/GenBank/DDBJ databases">
        <title>Genome sequencing of a beta-galactosidase producing bacteria Rhizobium sp. 59.</title>
        <authorList>
            <person name="Wang D."/>
            <person name="Kot W."/>
            <person name="Qin Y."/>
            <person name="Hansen L."/>
            <person name="Naqvi K."/>
            <person name="Rensing C."/>
        </authorList>
    </citation>
    <scope>NUCLEOTIDE SEQUENCE [LARGE SCALE GENOMIC DNA]</scope>
    <source>
        <strain evidence="2 3">59</strain>
    </source>
</reference>
<sequence>MTTIPGQPRVFFYVQHLLGIGHLARASRIAAALSDDGFDVTVITGGSPVKGFPGPGVRHIALPAIMAGDAGFSGLTDAHGQPIDEAFKDRRRDLLLAAFQECRPDIVLLEAFPFGRRQVRFELLPLLDTIAATTPKPLVMTSLRDILQERAKPGRDEETVALIKQHFDRILVHGDPGFARLEDTFPLASEIIDKVSYTGLVAAPVPQQAVEQFDVVVSAGGGAVGIDLIRASLGAAIAIGKGRWCLITGPNLPQADFDALAAEAPVHVDIVRFRSDFASLLTGARLSVSQAGYNTVCDVLQAGCQSLLIPFTAGGETEQTTRATRLEKLGLAQVLTEDALSAQSMQQAIERALAHPAERIHGLDLNGARHTAAILRALL</sequence>
<dbReference type="AlphaFoldDB" id="A0A657LMN5"/>
<keyword evidence="2" id="KW-0808">Transferase</keyword>
<evidence type="ECO:0000313" key="2">
    <source>
        <dbReference type="EMBL" id="OJF92402.1"/>
    </source>
</evidence>
<dbReference type="RefSeq" id="WP_071835075.1">
    <property type="nucleotide sequence ID" value="NZ_LSRP01000118.1"/>
</dbReference>
<dbReference type="PANTHER" id="PTHR21015">
    <property type="entry name" value="UDP-N-ACETYLGLUCOSAMINE--N-ACETYLMURAMYL-(PENTAPEPTIDE) PYROPHOSPHORYL-UNDECAPRENOL N-ACETYLGLUCOSAMINE TRANSFERASE 1"/>
    <property type="match status" value="1"/>
</dbReference>
<dbReference type="Pfam" id="PF04101">
    <property type="entry name" value="Glyco_tran_28_C"/>
    <property type="match status" value="1"/>
</dbReference>
<protein>
    <submittedName>
        <fullName evidence="2">Glycosyl transferase</fullName>
    </submittedName>
</protein>
<dbReference type="SUPFAM" id="SSF53756">
    <property type="entry name" value="UDP-Glycosyltransferase/glycogen phosphorylase"/>
    <property type="match status" value="1"/>
</dbReference>
<accession>A0A657LMN5</accession>
<dbReference type="OrthoDB" id="503443at2"/>
<dbReference type="PANTHER" id="PTHR21015:SF28">
    <property type="entry name" value="SLL1722 PROTEIN"/>
    <property type="match status" value="1"/>
</dbReference>
<comment type="caution">
    <text evidence="2">The sequence shown here is derived from an EMBL/GenBank/DDBJ whole genome shotgun (WGS) entry which is preliminary data.</text>
</comment>
<dbReference type="Proteomes" id="UP000182661">
    <property type="component" value="Unassembled WGS sequence"/>
</dbReference>
<dbReference type="GO" id="GO:0016758">
    <property type="term" value="F:hexosyltransferase activity"/>
    <property type="evidence" value="ECO:0007669"/>
    <property type="project" value="InterPro"/>
</dbReference>
<dbReference type="InterPro" id="IPR007235">
    <property type="entry name" value="Glyco_trans_28_C"/>
</dbReference>
<keyword evidence="3" id="KW-1185">Reference proteome</keyword>
<proteinExistence type="predicted"/>
<evidence type="ECO:0000259" key="1">
    <source>
        <dbReference type="Pfam" id="PF04101"/>
    </source>
</evidence>
<organism evidence="2 3">
    <name type="scientific">Pararhizobium antarcticum</name>
    <dbReference type="NCBI Taxonomy" id="1798805"/>
    <lineage>
        <taxon>Bacteria</taxon>
        <taxon>Pseudomonadati</taxon>
        <taxon>Pseudomonadota</taxon>
        <taxon>Alphaproteobacteria</taxon>
        <taxon>Hyphomicrobiales</taxon>
        <taxon>Rhizobiaceae</taxon>
        <taxon>Rhizobium/Agrobacterium group</taxon>
        <taxon>Pararhizobium</taxon>
    </lineage>
</organism>
<gene>
    <name evidence="2" type="ORF">AX760_06430</name>
</gene>
<dbReference type="Gene3D" id="3.40.50.2000">
    <property type="entry name" value="Glycogen Phosphorylase B"/>
    <property type="match status" value="1"/>
</dbReference>
<dbReference type="EMBL" id="LSRP01000118">
    <property type="protein sequence ID" value="OJF92402.1"/>
    <property type="molecule type" value="Genomic_DNA"/>
</dbReference>